<dbReference type="GO" id="GO:0042398">
    <property type="term" value="P:modified amino acid biosynthetic process"/>
    <property type="evidence" value="ECO:0007669"/>
    <property type="project" value="InterPro"/>
</dbReference>
<comment type="caution">
    <text evidence="5">The sequence shown here is derived from an EMBL/GenBank/DDBJ whole genome shotgun (WGS) entry which is preliminary data.</text>
</comment>
<dbReference type="SUPFAM" id="SSF55931">
    <property type="entry name" value="Glutamine synthetase/guanido kinase"/>
    <property type="match status" value="1"/>
</dbReference>
<dbReference type="Proteomes" id="UP000539372">
    <property type="component" value="Unassembled WGS sequence"/>
</dbReference>
<evidence type="ECO:0000313" key="5">
    <source>
        <dbReference type="EMBL" id="NMM45941.1"/>
    </source>
</evidence>
<name>A0A7Y0E2D7_9PROT</name>
<dbReference type="Pfam" id="PF04107">
    <property type="entry name" value="GCS2"/>
    <property type="match status" value="1"/>
</dbReference>
<organism evidence="5 6">
    <name type="scientific">Pacificispira spongiicola</name>
    <dbReference type="NCBI Taxonomy" id="2729598"/>
    <lineage>
        <taxon>Bacteria</taxon>
        <taxon>Pseudomonadati</taxon>
        <taxon>Pseudomonadota</taxon>
        <taxon>Alphaproteobacteria</taxon>
        <taxon>Rhodospirillales</taxon>
        <taxon>Rhodospirillaceae</taxon>
        <taxon>Pacificispira</taxon>
    </lineage>
</organism>
<dbReference type="EC" id="6.3.2.2" evidence="4"/>
<dbReference type="InterPro" id="IPR011793">
    <property type="entry name" value="YbdK"/>
</dbReference>
<dbReference type="InterPro" id="IPR050141">
    <property type="entry name" value="GCL_type2/YbdK_subfam"/>
</dbReference>
<keyword evidence="3 4" id="KW-0067">ATP-binding</keyword>
<dbReference type="NCBIfam" id="TIGR02050">
    <property type="entry name" value="gshA_cyan_rel"/>
    <property type="match status" value="1"/>
</dbReference>
<comment type="function">
    <text evidence="4">ATP-dependent carboxylate-amine ligase which exhibits weak glutamate--cysteine ligase activity.</text>
</comment>
<evidence type="ECO:0000256" key="1">
    <source>
        <dbReference type="ARBA" id="ARBA00022598"/>
    </source>
</evidence>
<dbReference type="AlphaFoldDB" id="A0A7Y0E2D7"/>
<sequence length="381" mass="42991">MDGASFTIGIEEEYLLLDPASGDLVGDQAVQEAIIDDVKSSLSEDIGMATPEFLKAQVEVGTSVCTSVQSVRDRLRALRLAVAEAADKRGLAPIAASTHPTAMWSRLQHTDKERYSMLANDLQEVARRLVICGMHVHVGIADNEHRIDLLGQIAYFLPHLLVLTTSSPFWQGRDTGLKSYRLAVFDELPRTGLPESFDSWSHYEKHITALVRAGAVEDGSKIWWDIRPHYKFPTLEMRIADICTRMEDGIAVAATYACLLSMLQRLRRKNQRWRNYSNMLIQENRWRAQRYGKDRGLIDFGINSEVPYPDLLEEIIDLVAEDADRLNCMDEVLHTRTILERGTSADNQVRIYREAKAAGKDETAAFKDVTDWLIAATVQDL</sequence>
<evidence type="ECO:0000256" key="4">
    <source>
        <dbReference type="HAMAP-Rule" id="MF_01609"/>
    </source>
</evidence>
<dbReference type="PANTHER" id="PTHR36510:SF1">
    <property type="entry name" value="GLUTAMATE--CYSTEINE LIGASE 2-RELATED"/>
    <property type="match status" value="1"/>
</dbReference>
<dbReference type="InterPro" id="IPR006336">
    <property type="entry name" value="GCS2"/>
</dbReference>
<dbReference type="PANTHER" id="PTHR36510">
    <property type="entry name" value="GLUTAMATE--CYSTEINE LIGASE 2-RELATED"/>
    <property type="match status" value="1"/>
</dbReference>
<evidence type="ECO:0000256" key="2">
    <source>
        <dbReference type="ARBA" id="ARBA00022741"/>
    </source>
</evidence>
<dbReference type="EMBL" id="JABBNT010000004">
    <property type="protein sequence ID" value="NMM45941.1"/>
    <property type="molecule type" value="Genomic_DNA"/>
</dbReference>
<keyword evidence="1 4" id="KW-0436">Ligase</keyword>
<comment type="catalytic activity">
    <reaction evidence="4">
        <text>L-cysteine + L-glutamate + ATP = gamma-L-glutamyl-L-cysteine + ADP + phosphate + H(+)</text>
        <dbReference type="Rhea" id="RHEA:13285"/>
        <dbReference type="ChEBI" id="CHEBI:15378"/>
        <dbReference type="ChEBI" id="CHEBI:29985"/>
        <dbReference type="ChEBI" id="CHEBI:30616"/>
        <dbReference type="ChEBI" id="CHEBI:35235"/>
        <dbReference type="ChEBI" id="CHEBI:43474"/>
        <dbReference type="ChEBI" id="CHEBI:58173"/>
        <dbReference type="ChEBI" id="CHEBI:456216"/>
        <dbReference type="EC" id="6.3.2.2"/>
    </reaction>
</comment>
<keyword evidence="2 4" id="KW-0547">Nucleotide-binding</keyword>
<dbReference type="HAMAP" id="MF_01609">
    <property type="entry name" value="Glu_cys_ligase_2"/>
    <property type="match status" value="1"/>
</dbReference>
<reference evidence="5 6" key="1">
    <citation type="submission" date="2020-04" db="EMBL/GenBank/DDBJ databases">
        <title>Rhodospirillaceae bacterium KN72 isolated from deep sea.</title>
        <authorList>
            <person name="Zhang D.-C."/>
        </authorList>
    </citation>
    <scope>NUCLEOTIDE SEQUENCE [LARGE SCALE GENOMIC DNA]</scope>
    <source>
        <strain evidence="5 6">KN72</strain>
    </source>
</reference>
<dbReference type="NCBIfam" id="NF010039">
    <property type="entry name" value="PRK13515.1"/>
    <property type="match status" value="1"/>
</dbReference>
<dbReference type="InterPro" id="IPR014746">
    <property type="entry name" value="Gln_synth/guanido_kin_cat_dom"/>
</dbReference>
<gene>
    <name evidence="5" type="ORF">HH303_15695</name>
</gene>
<evidence type="ECO:0000256" key="3">
    <source>
        <dbReference type="ARBA" id="ARBA00022840"/>
    </source>
</evidence>
<dbReference type="GO" id="GO:0004357">
    <property type="term" value="F:glutamate-cysteine ligase activity"/>
    <property type="evidence" value="ECO:0007669"/>
    <property type="project" value="UniProtKB-EC"/>
</dbReference>
<dbReference type="Gene3D" id="3.30.590.20">
    <property type="match status" value="1"/>
</dbReference>
<keyword evidence="6" id="KW-1185">Reference proteome</keyword>
<comment type="similarity">
    <text evidence="4">Belongs to the glutamate--cysteine ligase type 2 family. YbdK subfamily.</text>
</comment>
<accession>A0A7Y0E2D7</accession>
<dbReference type="GO" id="GO:0005524">
    <property type="term" value="F:ATP binding"/>
    <property type="evidence" value="ECO:0007669"/>
    <property type="project" value="UniProtKB-KW"/>
</dbReference>
<evidence type="ECO:0000313" key="6">
    <source>
        <dbReference type="Proteomes" id="UP000539372"/>
    </source>
</evidence>
<proteinExistence type="inferred from homology"/>
<protein>
    <recommendedName>
        <fullName evidence="4">Putative glutamate--cysteine ligase 2</fullName>
        <ecNumber evidence="4">6.3.2.2</ecNumber>
    </recommendedName>
    <alternativeName>
        <fullName evidence="4">Gamma-glutamylcysteine synthetase 2</fullName>
        <shortName evidence="4">GCS 2</shortName>
        <shortName evidence="4">Gamma-GCS 2</shortName>
    </alternativeName>
</protein>